<dbReference type="EMBL" id="JAUSQZ010000001">
    <property type="protein sequence ID" value="MDP9825219.1"/>
    <property type="molecule type" value="Genomic_DNA"/>
</dbReference>
<evidence type="ECO:0000313" key="3">
    <source>
        <dbReference type="Proteomes" id="UP001235712"/>
    </source>
</evidence>
<feature type="region of interest" description="Disordered" evidence="1">
    <location>
        <begin position="158"/>
        <end position="201"/>
    </location>
</feature>
<reference evidence="2 3" key="1">
    <citation type="submission" date="2023-07" db="EMBL/GenBank/DDBJ databases">
        <title>Sequencing the genomes of 1000 actinobacteria strains.</title>
        <authorList>
            <person name="Klenk H.-P."/>
        </authorList>
    </citation>
    <scope>NUCLEOTIDE SEQUENCE [LARGE SCALE GENOMIC DNA]</scope>
    <source>
        <strain evidence="2 3">DSM 44388</strain>
    </source>
</reference>
<organism evidence="2 3">
    <name type="scientific">Kineosporia succinea</name>
    <dbReference type="NCBI Taxonomy" id="84632"/>
    <lineage>
        <taxon>Bacteria</taxon>
        <taxon>Bacillati</taxon>
        <taxon>Actinomycetota</taxon>
        <taxon>Actinomycetes</taxon>
        <taxon>Kineosporiales</taxon>
        <taxon>Kineosporiaceae</taxon>
        <taxon>Kineosporia</taxon>
    </lineage>
</organism>
<evidence type="ECO:0000313" key="2">
    <source>
        <dbReference type="EMBL" id="MDP9825219.1"/>
    </source>
</evidence>
<gene>
    <name evidence="2" type="ORF">J2S57_000968</name>
</gene>
<dbReference type="Proteomes" id="UP001235712">
    <property type="component" value="Unassembled WGS sequence"/>
</dbReference>
<keyword evidence="3" id="KW-1185">Reference proteome</keyword>
<proteinExistence type="predicted"/>
<feature type="region of interest" description="Disordered" evidence="1">
    <location>
        <begin position="34"/>
        <end position="56"/>
    </location>
</feature>
<feature type="compositionally biased region" description="Polar residues" evidence="1">
    <location>
        <begin position="158"/>
        <end position="169"/>
    </location>
</feature>
<feature type="region of interest" description="Disordered" evidence="1">
    <location>
        <begin position="69"/>
        <end position="88"/>
    </location>
</feature>
<feature type="compositionally biased region" description="Basic and acidic residues" evidence="1">
    <location>
        <begin position="41"/>
        <end position="56"/>
    </location>
</feature>
<protein>
    <submittedName>
        <fullName evidence="2">Outer membrane murein-binding lipoprotein Lpp</fullName>
    </submittedName>
</protein>
<keyword evidence="2" id="KW-0449">Lipoprotein</keyword>
<evidence type="ECO:0000256" key="1">
    <source>
        <dbReference type="SAM" id="MobiDB-lite"/>
    </source>
</evidence>
<name>A0ABT9NXS2_9ACTN</name>
<accession>A0ABT9NXS2</accession>
<sequence>MPENDAQTDTTSDTETGAVDLSAIQALLSENNWKPEQLASRLKDSRKWETRAKERADYDQLKAELDKVRQEGMSQAEKDLEAARSEGRATGEAEARALYGAQLVQAKFEGLLQGRGIEPDRAAVLAGDLNTAKYLGDDGKVNAEALVAFVDAVAPQQSTDARTGQQWAPTSFGAGQRTSTTAAPGAAGLAEIERRFGKKPA</sequence>
<dbReference type="RefSeq" id="WP_307238778.1">
    <property type="nucleotide sequence ID" value="NZ_JAUSQZ010000001.1"/>
</dbReference>
<comment type="caution">
    <text evidence="2">The sequence shown here is derived from an EMBL/GenBank/DDBJ whole genome shotgun (WGS) entry which is preliminary data.</text>
</comment>